<dbReference type="SUPFAM" id="SSF52540">
    <property type="entry name" value="P-loop containing nucleoside triphosphate hydrolases"/>
    <property type="match status" value="1"/>
</dbReference>
<dbReference type="GO" id="GO:0005524">
    <property type="term" value="F:ATP binding"/>
    <property type="evidence" value="ECO:0007669"/>
    <property type="project" value="UniProtKB-KW"/>
</dbReference>
<dbReference type="PANTHER" id="PTHR43788">
    <property type="entry name" value="DNA2/NAM7 HELICASE FAMILY MEMBER"/>
    <property type="match status" value="1"/>
</dbReference>
<dbReference type="WBParaSite" id="HPLM_0001432201-mRNA-1">
    <property type="protein sequence ID" value="HPLM_0001432201-mRNA-1"/>
    <property type="gene ID" value="HPLM_0001432201"/>
</dbReference>
<keyword evidence="1" id="KW-0547">Nucleotide-binding</keyword>
<dbReference type="InterPro" id="IPR027417">
    <property type="entry name" value="P-loop_NTPase"/>
</dbReference>
<reference evidence="8" key="1">
    <citation type="submission" date="2017-02" db="UniProtKB">
        <authorList>
            <consortium name="WormBaseParasite"/>
        </authorList>
    </citation>
    <scope>IDENTIFICATION</scope>
</reference>
<accession>A0A0N4WS32</accession>
<evidence type="ECO:0000313" key="7">
    <source>
        <dbReference type="Proteomes" id="UP000268014"/>
    </source>
</evidence>
<feature type="domain" description="DNA2/NAM7 helicase-like C-terminal" evidence="5">
    <location>
        <begin position="6"/>
        <end position="112"/>
    </location>
</feature>
<proteinExistence type="predicted"/>
<evidence type="ECO:0000256" key="1">
    <source>
        <dbReference type="ARBA" id="ARBA00022741"/>
    </source>
</evidence>
<evidence type="ECO:0000256" key="3">
    <source>
        <dbReference type="ARBA" id="ARBA00022806"/>
    </source>
</evidence>
<reference evidence="6 7" key="2">
    <citation type="submission" date="2018-11" db="EMBL/GenBank/DDBJ databases">
        <authorList>
            <consortium name="Pathogen Informatics"/>
        </authorList>
    </citation>
    <scope>NUCLEOTIDE SEQUENCE [LARGE SCALE GENOMIC DNA]</scope>
    <source>
        <strain evidence="6 7">MHpl1</strain>
    </source>
</reference>
<evidence type="ECO:0000313" key="8">
    <source>
        <dbReference type="WBParaSite" id="HPLM_0001432201-mRNA-1"/>
    </source>
</evidence>
<sequence length="145" mass="16014">MKSLGGSHSNEAEAEVCRQIVLSLLHKDVRPSSIAIIDFYKEQSRALSQFAKTSAVDLHTVDSVQGREKDIVILLTTRTGFDPARGELLNDPHRLNVALSRCRHGQFVLGHEKSLTGLSHWHDILHWASNRGAVTTAATLPDLLD</sequence>
<dbReference type="Gene3D" id="3.40.50.300">
    <property type="entry name" value="P-loop containing nucleotide triphosphate hydrolases"/>
    <property type="match status" value="1"/>
</dbReference>
<gene>
    <name evidence="6" type="ORF">HPLM_LOCUS14314</name>
</gene>
<dbReference type="GO" id="GO:0043139">
    <property type="term" value="F:5'-3' DNA helicase activity"/>
    <property type="evidence" value="ECO:0007669"/>
    <property type="project" value="TreeGrafter"/>
</dbReference>
<dbReference type="PANTHER" id="PTHR43788:SF16">
    <property type="entry name" value="HELICASE WITH ZINC FINGER 2"/>
    <property type="match status" value="1"/>
</dbReference>
<evidence type="ECO:0000256" key="4">
    <source>
        <dbReference type="ARBA" id="ARBA00022840"/>
    </source>
</evidence>
<keyword evidence="2" id="KW-0378">Hydrolase</keyword>
<dbReference type="Pfam" id="PF13087">
    <property type="entry name" value="AAA_12"/>
    <property type="match status" value="1"/>
</dbReference>
<evidence type="ECO:0000259" key="5">
    <source>
        <dbReference type="Pfam" id="PF13087"/>
    </source>
</evidence>
<organism evidence="8">
    <name type="scientific">Haemonchus placei</name>
    <name type="common">Barber's pole worm</name>
    <dbReference type="NCBI Taxonomy" id="6290"/>
    <lineage>
        <taxon>Eukaryota</taxon>
        <taxon>Metazoa</taxon>
        <taxon>Ecdysozoa</taxon>
        <taxon>Nematoda</taxon>
        <taxon>Chromadorea</taxon>
        <taxon>Rhabditida</taxon>
        <taxon>Rhabditina</taxon>
        <taxon>Rhabditomorpha</taxon>
        <taxon>Strongyloidea</taxon>
        <taxon>Trichostrongylidae</taxon>
        <taxon>Haemonchus</taxon>
    </lineage>
</organism>
<dbReference type="EMBL" id="UZAF01018523">
    <property type="protein sequence ID" value="VDO52414.1"/>
    <property type="molecule type" value="Genomic_DNA"/>
</dbReference>
<keyword evidence="7" id="KW-1185">Reference proteome</keyword>
<dbReference type="Proteomes" id="UP000268014">
    <property type="component" value="Unassembled WGS sequence"/>
</dbReference>
<name>A0A0N4WS32_HAEPC</name>
<dbReference type="GO" id="GO:0016787">
    <property type="term" value="F:hydrolase activity"/>
    <property type="evidence" value="ECO:0007669"/>
    <property type="project" value="UniProtKB-KW"/>
</dbReference>
<dbReference type="InterPro" id="IPR041679">
    <property type="entry name" value="DNA2/NAM7-like_C"/>
</dbReference>
<keyword evidence="3" id="KW-0347">Helicase</keyword>
<dbReference type="STRING" id="6290.A0A0N4WS32"/>
<dbReference type="CDD" id="cd18808">
    <property type="entry name" value="SF1_C_Upf1"/>
    <property type="match status" value="1"/>
</dbReference>
<keyword evidence="4" id="KW-0067">ATP-binding</keyword>
<protein>
    <submittedName>
        <fullName evidence="8">AAA_12 domain-containing protein</fullName>
    </submittedName>
</protein>
<evidence type="ECO:0000313" key="6">
    <source>
        <dbReference type="EMBL" id="VDO52414.1"/>
    </source>
</evidence>
<evidence type="ECO:0000256" key="2">
    <source>
        <dbReference type="ARBA" id="ARBA00022801"/>
    </source>
</evidence>
<dbReference type="AlphaFoldDB" id="A0A0N4WS32"/>
<dbReference type="InterPro" id="IPR047187">
    <property type="entry name" value="SF1_C_Upf1"/>
</dbReference>
<dbReference type="InterPro" id="IPR050534">
    <property type="entry name" value="Coronavir_polyprotein_1ab"/>
</dbReference>
<dbReference type="OrthoDB" id="5851052at2759"/>